<proteinExistence type="predicted"/>
<evidence type="ECO:0000313" key="1">
    <source>
        <dbReference type="EMBL" id="APW65416.1"/>
    </source>
</evidence>
<dbReference type="Proteomes" id="UP000186074">
    <property type="component" value="Chromosome"/>
</dbReference>
<dbReference type="SUPFAM" id="SSF53850">
    <property type="entry name" value="Periplasmic binding protein-like II"/>
    <property type="match status" value="1"/>
</dbReference>
<dbReference type="KEGG" id="alp:LPB137_05920"/>
<sequence length="286" mass="33103">MKIIKLIVSLVLFYNVSFAKEFLNVGYDLSNTTMLSKKDMKVATDILLKKLLENLDIQSSFIYYYNPLEIQKDIDTSKLDYITVTPLRVVKYLDLDSLEKAFGQGSNNMKEYNLILISRSELNIDNDKELADKKILMNTKNELHTLYIDYIFLKNIGNQKAKLHYSRSYQRSILDLFFKKADVAIVTQKSYDIAIELNPQIAKKVSIFKKTNISDAQLGFFRKGLDEKIKKSMRNATDNINSTVKGKQLLSLYKTEKIVETDLNLLKPIRELVNKFNKLKKVKGIK</sequence>
<accession>A0A1P8KLK9</accession>
<dbReference type="EMBL" id="CP019070">
    <property type="protein sequence ID" value="APW65416.1"/>
    <property type="molecule type" value="Genomic_DNA"/>
</dbReference>
<dbReference type="Pfam" id="PF12974">
    <property type="entry name" value="Phosphonate-bd"/>
    <property type="match status" value="1"/>
</dbReference>
<organism evidence="1 2">
    <name type="scientific">Poseidonibacter parvus</name>
    <dbReference type="NCBI Taxonomy" id="1850254"/>
    <lineage>
        <taxon>Bacteria</taxon>
        <taxon>Pseudomonadati</taxon>
        <taxon>Campylobacterota</taxon>
        <taxon>Epsilonproteobacteria</taxon>
        <taxon>Campylobacterales</taxon>
        <taxon>Arcobacteraceae</taxon>
        <taxon>Poseidonibacter</taxon>
    </lineage>
</organism>
<reference evidence="1 2" key="1">
    <citation type="submission" date="2017-01" db="EMBL/GenBank/DDBJ databases">
        <title>Genome sequencing of Arcobacter sp. LPB0137.</title>
        <authorList>
            <person name="Lee G.-W."/>
            <person name="Yi H."/>
        </authorList>
    </citation>
    <scope>NUCLEOTIDE SEQUENCE [LARGE SCALE GENOMIC DNA]</scope>
    <source>
        <strain evidence="1 2">LPB0137</strain>
    </source>
</reference>
<name>A0A1P8KLK9_9BACT</name>
<dbReference type="RefSeq" id="WP_076085700.1">
    <property type="nucleotide sequence ID" value="NZ_CP019070.1"/>
</dbReference>
<dbReference type="STRING" id="1850254.LPB137_05920"/>
<evidence type="ECO:0008006" key="3">
    <source>
        <dbReference type="Google" id="ProtNLM"/>
    </source>
</evidence>
<dbReference type="AlphaFoldDB" id="A0A1P8KLK9"/>
<evidence type="ECO:0000313" key="2">
    <source>
        <dbReference type="Proteomes" id="UP000186074"/>
    </source>
</evidence>
<dbReference type="Gene3D" id="3.40.190.10">
    <property type="entry name" value="Periplasmic binding protein-like II"/>
    <property type="match status" value="2"/>
</dbReference>
<gene>
    <name evidence="1" type="ORF">LPB137_05920</name>
</gene>
<keyword evidence="2" id="KW-1185">Reference proteome</keyword>
<dbReference type="OrthoDB" id="5566781at2"/>
<protein>
    <recommendedName>
        <fullName evidence="3">Solute-binding protein family 3/N-terminal domain-containing protein</fullName>
    </recommendedName>
</protein>